<dbReference type="InterPro" id="IPR050266">
    <property type="entry name" value="AB_hydrolase_sf"/>
</dbReference>
<evidence type="ECO:0000259" key="3">
    <source>
        <dbReference type="Pfam" id="PF12697"/>
    </source>
</evidence>
<keyword evidence="2" id="KW-0732">Signal</keyword>
<dbReference type="PANTHER" id="PTHR43798:SF31">
    <property type="entry name" value="AB HYDROLASE SUPERFAMILY PROTEIN YCLE"/>
    <property type="match status" value="1"/>
</dbReference>
<dbReference type="GO" id="GO:0016787">
    <property type="term" value="F:hydrolase activity"/>
    <property type="evidence" value="ECO:0007669"/>
    <property type="project" value="UniProtKB-KW"/>
</dbReference>
<dbReference type="InterPro" id="IPR029058">
    <property type="entry name" value="AB_hydrolase_fold"/>
</dbReference>
<dbReference type="Pfam" id="PF12697">
    <property type="entry name" value="Abhydrolase_6"/>
    <property type="match status" value="1"/>
</dbReference>
<feature type="chain" id="PRO_5046017114" evidence="2">
    <location>
        <begin position="25"/>
        <end position="287"/>
    </location>
</feature>
<dbReference type="EMBL" id="CP136508">
    <property type="protein sequence ID" value="WUR14869.1"/>
    <property type="molecule type" value="Genomic_DNA"/>
</dbReference>
<evidence type="ECO:0000313" key="4">
    <source>
        <dbReference type="EMBL" id="WUR14869.1"/>
    </source>
</evidence>
<name>A0ABZ1UQQ0_9BURK</name>
<dbReference type="SUPFAM" id="SSF53474">
    <property type="entry name" value="alpha/beta-Hydrolases"/>
    <property type="match status" value="1"/>
</dbReference>
<dbReference type="PANTHER" id="PTHR43798">
    <property type="entry name" value="MONOACYLGLYCEROL LIPASE"/>
    <property type="match status" value="1"/>
</dbReference>
<dbReference type="Proteomes" id="UP000321323">
    <property type="component" value="Chromosome"/>
</dbReference>
<keyword evidence="1 4" id="KW-0378">Hydrolase</keyword>
<dbReference type="PRINTS" id="PR00111">
    <property type="entry name" value="ABHYDROLASE"/>
</dbReference>
<protein>
    <submittedName>
        <fullName evidence="4">Alpha/beta hydrolase</fullName>
    </submittedName>
</protein>
<dbReference type="InterPro" id="IPR000073">
    <property type="entry name" value="AB_hydrolase_1"/>
</dbReference>
<gene>
    <name evidence="4" type="ORF">E7V67_007085</name>
</gene>
<reference evidence="4 5" key="1">
    <citation type="journal article" date="2019" name="Int. J. Syst. Evol. Microbiol.">
        <title>The Draft Whole-Genome Sequence of the Antibiotic Producer Empedobacter haloabium ATCC 31962 Provides Indications for Its Taxonomic Reclassification.</title>
        <authorList>
            <person name="Miess H."/>
            <person name="Arlt P."/>
            <person name="Apel A.K."/>
            <person name="Weber T."/>
            <person name="Nieselt K."/>
            <person name="Hanssen F."/>
            <person name="Czemmel S."/>
            <person name="Nahnsen S."/>
            <person name="Gross H."/>
        </authorList>
    </citation>
    <scope>NUCLEOTIDE SEQUENCE [LARGE SCALE GENOMIC DNA]</scope>
    <source>
        <strain evidence="4 5">ATCC 31962</strain>
    </source>
</reference>
<feature type="signal peptide" evidence="2">
    <location>
        <begin position="1"/>
        <end position="24"/>
    </location>
</feature>
<evidence type="ECO:0000256" key="1">
    <source>
        <dbReference type="ARBA" id="ARBA00022801"/>
    </source>
</evidence>
<evidence type="ECO:0000313" key="5">
    <source>
        <dbReference type="Proteomes" id="UP000321323"/>
    </source>
</evidence>
<organism evidence="4 5">
    <name type="scientific">[Empedobacter] haloabium</name>
    <dbReference type="NCBI Taxonomy" id="592317"/>
    <lineage>
        <taxon>Bacteria</taxon>
        <taxon>Pseudomonadati</taxon>
        <taxon>Pseudomonadota</taxon>
        <taxon>Betaproteobacteria</taxon>
        <taxon>Burkholderiales</taxon>
        <taxon>Oxalobacteraceae</taxon>
        <taxon>Telluria group</taxon>
        <taxon>Telluria group incertae sedis</taxon>
    </lineage>
</organism>
<feature type="domain" description="AB hydrolase-1" evidence="3">
    <location>
        <begin position="39"/>
        <end position="280"/>
    </location>
</feature>
<dbReference type="Gene3D" id="3.40.50.1820">
    <property type="entry name" value="alpha/beta hydrolase"/>
    <property type="match status" value="1"/>
</dbReference>
<sequence>MTKNLLHKAALCAAALAVSLSAHAASAFKAEVTGSGQSVILIPGLASSGAVWDDTVRHLCGPRQCHVLTLAGFAGQPAIDGPLLPRVEQELSAYITAHKLEKPVIVGHSLGGFLGLKFAIDHPDQLSRLVVVDALPALGAAQAPDATPEQLRAMAAGARARMLAQDEASHAQSQRYTVASMVTRPEDVERVIEWGKRSDRTAVANAMAELLATDLRQDVARIKAPTLVLGTWIAYKQFAPREAIERNFALQYARLPGVRIEMAETARHFIMVDDPAWMYDRIDRFLK</sequence>
<proteinExistence type="predicted"/>
<keyword evidence="5" id="KW-1185">Reference proteome</keyword>
<evidence type="ECO:0000256" key="2">
    <source>
        <dbReference type="SAM" id="SignalP"/>
    </source>
</evidence>
<accession>A0ABZ1UQQ0</accession>